<reference evidence="2" key="2">
    <citation type="submission" date="2023-05" db="EMBL/GenBank/DDBJ databases">
        <authorList>
            <consortium name="Lawrence Berkeley National Laboratory"/>
            <person name="Steindorff A."/>
            <person name="Hensen N."/>
            <person name="Bonometti L."/>
            <person name="Westerberg I."/>
            <person name="Brannstrom I.O."/>
            <person name="Guillou S."/>
            <person name="Cros-Aarteil S."/>
            <person name="Calhoun S."/>
            <person name="Haridas S."/>
            <person name="Kuo A."/>
            <person name="Mondo S."/>
            <person name="Pangilinan J."/>
            <person name="Riley R."/>
            <person name="Labutti K."/>
            <person name="Andreopoulos B."/>
            <person name="Lipzen A."/>
            <person name="Chen C."/>
            <person name="Yanf M."/>
            <person name="Daum C."/>
            <person name="Ng V."/>
            <person name="Clum A."/>
            <person name="Ohm R."/>
            <person name="Martin F."/>
            <person name="Silar P."/>
            <person name="Natvig D."/>
            <person name="Lalanne C."/>
            <person name="Gautier V."/>
            <person name="Ament-Velasquez S.L."/>
            <person name="Kruys A."/>
            <person name="Hutchinson M.I."/>
            <person name="Powell A.J."/>
            <person name="Barry K."/>
            <person name="Miller A.N."/>
            <person name="Grigoriev I.V."/>
            <person name="Debuchy R."/>
            <person name="Gladieux P."/>
            <person name="Thoren M.H."/>
            <person name="Johannesson H."/>
        </authorList>
    </citation>
    <scope>NUCLEOTIDE SEQUENCE</scope>
    <source>
        <strain evidence="2">CBS 103.79</strain>
    </source>
</reference>
<sequence length="199" mass="21923">GATPFVSYTGDATPDEATFFLDPALLYNTTISSLLSDPSFVATQTYAQRHLDHNLALLLHEIPAVDILRVPTLFKDVTYPWPTLPDGHPPRLHAPVPGERQLKSLLPQAINRLVLGEGRKYLALRQWGPVVGGRDVFVEKVEEVYGAVGMGVVWVDDYMSHHVRGGEVHCGTNALREVGHRGWWEGGDDGRGYKVVGCT</sequence>
<organism evidence="2 3">
    <name type="scientific">Staphylotrichum tortipilum</name>
    <dbReference type="NCBI Taxonomy" id="2831512"/>
    <lineage>
        <taxon>Eukaryota</taxon>
        <taxon>Fungi</taxon>
        <taxon>Dikarya</taxon>
        <taxon>Ascomycota</taxon>
        <taxon>Pezizomycotina</taxon>
        <taxon>Sordariomycetes</taxon>
        <taxon>Sordariomycetidae</taxon>
        <taxon>Sordariales</taxon>
        <taxon>Chaetomiaceae</taxon>
        <taxon>Staphylotrichum</taxon>
    </lineage>
</organism>
<dbReference type="AlphaFoldDB" id="A0AAN6MHJ0"/>
<evidence type="ECO:0000313" key="3">
    <source>
        <dbReference type="Proteomes" id="UP001303889"/>
    </source>
</evidence>
<dbReference type="InterPro" id="IPR004303">
    <property type="entry name" value="PAD"/>
</dbReference>
<evidence type="ECO:0000313" key="2">
    <source>
        <dbReference type="EMBL" id="KAK3900329.1"/>
    </source>
</evidence>
<reference evidence="2" key="1">
    <citation type="journal article" date="2023" name="Mol. Phylogenet. Evol.">
        <title>Genome-scale phylogeny and comparative genomics of the fungal order Sordariales.</title>
        <authorList>
            <person name="Hensen N."/>
            <person name="Bonometti L."/>
            <person name="Westerberg I."/>
            <person name="Brannstrom I.O."/>
            <person name="Guillou S."/>
            <person name="Cros-Aarteil S."/>
            <person name="Calhoun S."/>
            <person name="Haridas S."/>
            <person name="Kuo A."/>
            <person name="Mondo S."/>
            <person name="Pangilinan J."/>
            <person name="Riley R."/>
            <person name="LaButti K."/>
            <person name="Andreopoulos B."/>
            <person name="Lipzen A."/>
            <person name="Chen C."/>
            <person name="Yan M."/>
            <person name="Daum C."/>
            <person name="Ng V."/>
            <person name="Clum A."/>
            <person name="Steindorff A."/>
            <person name="Ohm R.A."/>
            <person name="Martin F."/>
            <person name="Silar P."/>
            <person name="Natvig D.O."/>
            <person name="Lalanne C."/>
            <person name="Gautier V."/>
            <person name="Ament-Velasquez S.L."/>
            <person name="Kruys A."/>
            <person name="Hutchinson M.I."/>
            <person name="Powell A.J."/>
            <person name="Barry K."/>
            <person name="Miller A.N."/>
            <person name="Grigoriev I.V."/>
            <person name="Debuchy R."/>
            <person name="Gladieux P."/>
            <person name="Hiltunen Thoren M."/>
            <person name="Johannesson H."/>
        </authorList>
    </citation>
    <scope>NUCLEOTIDE SEQUENCE</scope>
    <source>
        <strain evidence="2">CBS 103.79</strain>
    </source>
</reference>
<dbReference type="InterPro" id="IPR013530">
    <property type="entry name" value="PAD_C"/>
</dbReference>
<dbReference type="Gene3D" id="3.75.10.10">
    <property type="entry name" value="L-arginine/glycine Amidinotransferase, Chain A"/>
    <property type="match status" value="1"/>
</dbReference>
<gene>
    <name evidence="2" type="ORF">C8A05DRAFT_17347</name>
</gene>
<proteinExistence type="predicted"/>
<dbReference type="Proteomes" id="UP001303889">
    <property type="component" value="Unassembled WGS sequence"/>
</dbReference>
<keyword evidence="3" id="KW-1185">Reference proteome</keyword>
<dbReference type="SUPFAM" id="SSF55909">
    <property type="entry name" value="Pentein"/>
    <property type="match status" value="1"/>
</dbReference>
<dbReference type="PANTHER" id="PTHR10837:SF8">
    <property type="entry name" value="PROTEIN-ARGININE DEIMINASE"/>
    <property type="match status" value="1"/>
</dbReference>
<evidence type="ECO:0000259" key="1">
    <source>
        <dbReference type="Pfam" id="PF03068"/>
    </source>
</evidence>
<dbReference type="GO" id="GO:0005737">
    <property type="term" value="C:cytoplasm"/>
    <property type="evidence" value="ECO:0007669"/>
    <property type="project" value="InterPro"/>
</dbReference>
<dbReference type="GO" id="GO:0004668">
    <property type="term" value="F:protein-arginine deiminase activity"/>
    <property type="evidence" value="ECO:0007669"/>
    <property type="project" value="InterPro"/>
</dbReference>
<comment type="caution">
    <text evidence="2">The sequence shown here is derived from an EMBL/GenBank/DDBJ whole genome shotgun (WGS) entry which is preliminary data.</text>
</comment>
<name>A0AAN6MHJ0_9PEZI</name>
<dbReference type="PANTHER" id="PTHR10837">
    <property type="entry name" value="PEPTIDYLARGININE DEIMINASE"/>
    <property type="match status" value="1"/>
</dbReference>
<protein>
    <recommendedName>
        <fullName evidence="1">Protein-arginine deiminase C-terminal domain-containing protein</fullName>
    </recommendedName>
</protein>
<dbReference type="GO" id="GO:0005509">
    <property type="term" value="F:calcium ion binding"/>
    <property type="evidence" value="ECO:0007669"/>
    <property type="project" value="InterPro"/>
</dbReference>
<dbReference type="EMBL" id="MU855682">
    <property type="protein sequence ID" value="KAK3900329.1"/>
    <property type="molecule type" value="Genomic_DNA"/>
</dbReference>
<accession>A0AAN6MHJ0</accession>
<feature type="domain" description="Protein-arginine deiminase C-terminal" evidence="1">
    <location>
        <begin position="28"/>
        <end position="185"/>
    </location>
</feature>
<feature type="non-terminal residue" evidence="2">
    <location>
        <position position="1"/>
    </location>
</feature>
<dbReference type="Pfam" id="PF03068">
    <property type="entry name" value="PAD"/>
    <property type="match status" value="1"/>
</dbReference>